<keyword evidence="3 5" id="KW-0106">Calcium</keyword>
<dbReference type="SUPFAM" id="SSF49313">
    <property type="entry name" value="Cadherin-like"/>
    <property type="match status" value="2"/>
</dbReference>
<dbReference type="AlphaFoldDB" id="A0A5B7DZU0"/>
<dbReference type="Proteomes" id="UP000324222">
    <property type="component" value="Unassembled WGS sequence"/>
</dbReference>
<keyword evidence="4" id="KW-0472">Membrane</keyword>
<dbReference type="GO" id="GO:0045296">
    <property type="term" value="F:cadherin binding"/>
    <property type="evidence" value="ECO:0007669"/>
    <property type="project" value="TreeGrafter"/>
</dbReference>
<evidence type="ECO:0000256" key="5">
    <source>
        <dbReference type="PROSITE-ProRule" id="PRU00043"/>
    </source>
</evidence>
<dbReference type="GO" id="GO:0031175">
    <property type="term" value="P:neuron projection development"/>
    <property type="evidence" value="ECO:0007669"/>
    <property type="project" value="TreeGrafter"/>
</dbReference>
<dbReference type="FunFam" id="2.60.40.60:FF:000092">
    <property type="entry name" value="Protocadherin 8"/>
    <property type="match status" value="1"/>
</dbReference>
<evidence type="ECO:0000313" key="7">
    <source>
        <dbReference type="EMBL" id="MPC26466.1"/>
    </source>
</evidence>
<keyword evidence="8" id="KW-1185">Reference proteome</keyword>
<evidence type="ECO:0000313" key="8">
    <source>
        <dbReference type="Proteomes" id="UP000324222"/>
    </source>
</evidence>
<dbReference type="CDD" id="cd11304">
    <property type="entry name" value="Cadherin_repeat"/>
    <property type="match status" value="1"/>
</dbReference>
<feature type="domain" description="Cadherin" evidence="6">
    <location>
        <begin position="29"/>
        <end position="125"/>
    </location>
</feature>
<dbReference type="InterPro" id="IPR002126">
    <property type="entry name" value="Cadherin-like_dom"/>
</dbReference>
<name>A0A5B7DZU0_PORTR</name>
<evidence type="ECO:0000259" key="6">
    <source>
        <dbReference type="PROSITE" id="PS50268"/>
    </source>
</evidence>
<proteinExistence type="predicted"/>
<dbReference type="InterPro" id="IPR020894">
    <property type="entry name" value="Cadherin_CS"/>
</dbReference>
<dbReference type="PANTHER" id="PTHR24027">
    <property type="entry name" value="CADHERIN-23"/>
    <property type="match status" value="1"/>
</dbReference>
<dbReference type="EMBL" id="VSRR010001601">
    <property type="protein sequence ID" value="MPC26466.1"/>
    <property type="molecule type" value="Genomic_DNA"/>
</dbReference>
<comment type="subcellular location">
    <subcellularLocation>
        <location evidence="1">Membrane</location>
    </subcellularLocation>
</comment>
<keyword evidence="2" id="KW-0677">Repeat</keyword>
<dbReference type="PRINTS" id="PR00205">
    <property type="entry name" value="CADHERIN"/>
</dbReference>
<organism evidence="7 8">
    <name type="scientific">Portunus trituberculatus</name>
    <name type="common">Swimming crab</name>
    <name type="synonym">Neptunus trituberculatus</name>
    <dbReference type="NCBI Taxonomy" id="210409"/>
    <lineage>
        <taxon>Eukaryota</taxon>
        <taxon>Metazoa</taxon>
        <taxon>Ecdysozoa</taxon>
        <taxon>Arthropoda</taxon>
        <taxon>Crustacea</taxon>
        <taxon>Multicrustacea</taxon>
        <taxon>Malacostraca</taxon>
        <taxon>Eumalacostraca</taxon>
        <taxon>Eucarida</taxon>
        <taxon>Decapoda</taxon>
        <taxon>Pleocyemata</taxon>
        <taxon>Brachyura</taxon>
        <taxon>Eubrachyura</taxon>
        <taxon>Portunoidea</taxon>
        <taxon>Portunidae</taxon>
        <taxon>Portuninae</taxon>
        <taxon>Portunus</taxon>
    </lineage>
</organism>
<reference evidence="7 8" key="1">
    <citation type="submission" date="2019-05" db="EMBL/GenBank/DDBJ databases">
        <title>Another draft genome of Portunus trituberculatus and its Hox gene families provides insights of decapod evolution.</title>
        <authorList>
            <person name="Jeong J.-H."/>
            <person name="Song I."/>
            <person name="Kim S."/>
            <person name="Choi T."/>
            <person name="Kim D."/>
            <person name="Ryu S."/>
            <person name="Kim W."/>
        </authorList>
    </citation>
    <scope>NUCLEOTIDE SEQUENCE [LARGE SCALE GENOMIC DNA]</scope>
    <source>
        <tissue evidence="7">Muscle</tissue>
    </source>
</reference>
<comment type="caution">
    <text evidence="7">The sequence shown here is derived from an EMBL/GenBank/DDBJ whole genome shotgun (WGS) entry which is preliminary data.</text>
</comment>
<dbReference type="Gene3D" id="2.60.40.60">
    <property type="entry name" value="Cadherins"/>
    <property type="match status" value="2"/>
</dbReference>
<dbReference type="GO" id="GO:0005509">
    <property type="term" value="F:calcium ion binding"/>
    <property type="evidence" value="ECO:0007669"/>
    <property type="project" value="UniProtKB-UniRule"/>
</dbReference>
<accession>A0A5B7DZU0</accession>
<dbReference type="SMART" id="SM00112">
    <property type="entry name" value="CA"/>
    <property type="match status" value="1"/>
</dbReference>
<dbReference type="InterPro" id="IPR015919">
    <property type="entry name" value="Cadherin-like_sf"/>
</dbReference>
<evidence type="ECO:0000256" key="3">
    <source>
        <dbReference type="ARBA" id="ARBA00022837"/>
    </source>
</evidence>
<dbReference type="PANTHER" id="PTHR24027:SF438">
    <property type="entry name" value="CADHERIN 23"/>
    <property type="match status" value="1"/>
</dbReference>
<dbReference type="GO" id="GO:0008013">
    <property type="term" value="F:beta-catenin binding"/>
    <property type="evidence" value="ECO:0007669"/>
    <property type="project" value="TreeGrafter"/>
</dbReference>
<gene>
    <name evidence="7" type="primary">CadN2_19</name>
    <name evidence="7" type="ORF">E2C01_019605</name>
</gene>
<dbReference type="OrthoDB" id="6079678at2759"/>
<feature type="domain" description="Cadherin" evidence="6">
    <location>
        <begin position="143"/>
        <end position="215"/>
    </location>
</feature>
<dbReference type="GO" id="GO:0007156">
    <property type="term" value="P:homophilic cell adhesion via plasma membrane adhesion molecules"/>
    <property type="evidence" value="ECO:0007669"/>
    <property type="project" value="InterPro"/>
</dbReference>
<dbReference type="GO" id="GO:0016477">
    <property type="term" value="P:cell migration"/>
    <property type="evidence" value="ECO:0007669"/>
    <property type="project" value="TreeGrafter"/>
</dbReference>
<dbReference type="InterPro" id="IPR039808">
    <property type="entry name" value="Cadherin"/>
</dbReference>
<dbReference type="PROSITE" id="PS50268">
    <property type="entry name" value="CADHERIN_2"/>
    <property type="match status" value="2"/>
</dbReference>
<sequence>MIRCCSDLMVSYAILTSSFSSSISKSLVGEAVVVVSAWDADDATDGTNARLTYAIEKNVVDEGTGAAIFTMESATGMVRTARCCLDRETTPEYQIQVVASDGGGLKGTGTVVIRVADQNDNSPRLARRLWELQVEETPPTIPPPNTTLLELTAADRDAHNTFLYRVVPDSGHGWENFGVRSVGAAGQLFAVNGLDYELETHRRGFRFMVQVTDQSLEMDNGLVSFPMTRCPLKIGVFCDAVVVDIPDARHAVAGIRDCVIRA</sequence>
<protein>
    <submittedName>
        <fullName evidence="7">Putative neural-cadherin 2</fullName>
    </submittedName>
</protein>
<evidence type="ECO:0000256" key="2">
    <source>
        <dbReference type="ARBA" id="ARBA00022737"/>
    </source>
</evidence>
<dbReference type="GO" id="GO:0016342">
    <property type="term" value="C:catenin complex"/>
    <property type="evidence" value="ECO:0007669"/>
    <property type="project" value="TreeGrafter"/>
</dbReference>
<evidence type="ECO:0000256" key="1">
    <source>
        <dbReference type="ARBA" id="ARBA00004370"/>
    </source>
</evidence>
<evidence type="ECO:0000256" key="4">
    <source>
        <dbReference type="ARBA" id="ARBA00023136"/>
    </source>
</evidence>
<dbReference type="Pfam" id="PF00028">
    <property type="entry name" value="Cadherin"/>
    <property type="match status" value="1"/>
</dbReference>
<dbReference type="PROSITE" id="PS00232">
    <property type="entry name" value="CADHERIN_1"/>
    <property type="match status" value="1"/>
</dbReference>